<evidence type="ECO:0000256" key="1">
    <source>
        <dbReference type="ARBA" id="ARBA00004307"/>
    </source>
</evidence>
<protein>
    <recommendedName>
        <fullName evidence="5">Protein OPG061</fullName>
    </recommendedName>
</protein>
<proteinExistence type="inferred from homology"/>
<keyword evidence="3" id="KW-1048">Host nucleus</keyword>
<name>Q8V3R6_SWPV1</name>
<organismHost>
    <name type="scientific">Sus scrofa</name>
    <name type="common">Pig</name>
    <dbReference type="NCBI Taxonomy" id="9823"/>
</organismHost>
<reference evidence="6 7" key="1">
    <citation type="journal article" date="2002" name="J. Virol.">
        <title>The genome of swinepox virus.</title>
        <authorList>
            <person name="Afonso C.L."/>
            <person name="Tulman E.R."/>
            <person name="Lu Z."/>
            <person name="Zsak L."/>
            <person name="Osorio F.A."/>
            <person name="Balinsky C."/>
            <person name="Kutish G.F."/>
            <person name="Rock D.L."/>
        </authorList>
    </citation>
    <scope>NUCLEOTIDE SEQUENCE [LARGE SCALE GENOMIC DNA]</scope>
    <source>
        <strain evidence="7">Swine/Nebraska/17077-99/1999</strain>
    </source>
</reference>
<sequence length="217" mass="25538">MDSAAIITSLISLLDTSIEYQIKACRDYCKLLSVVVELEFKEFGYIDKHTLETKRWNDLARSNINILVFYQVRQLSISAEYLYDVFIKNREVPIRMYFVKDHLAFDGCPPLFRTINIDVKFTYRKKIRDLITISNMTTCNDKIMQDFINNNFGNVSSLLRIIDSDSIWLRKVIMSGKYKHGSKIRSYRHFMFTIRRIKKKEASSIDDICNNIQSITI</sequence>
<comment type="subcellular location">
    <subcellularLocation>
        <location evidence="1">Host nucleus</location>
        <location evidence="1">Host nucleolus</location>
    </subcellularLocation>
</comment>
<gene>
    <name evidence="6" type="primary">SPV028</name>
</gene>
<keyword evidence="2" id="KW-0244">Early protein</keyword>
<dbReference type="Proteomes" id="UP000000871">
    <property type="component" value="Segment"/>
</dbReference>
<accession>Q8V3R6</accession>
<dbReference type="InterPro" id="IPR006798">
    <property type="entry name" value="Poxvirus_F16"/>
</dbReference>
<evidence type="ECO:0000256" key="4">
    <source>
        <dbReference type="ARBA" id="ARBA00034705"/>
    </source>
</evidence>
<dbReference type="RefSeq" id="NP_570188.1">
    <property type="nucleotide sequence ID" value="NC_003389.1"/>
</dbReference>
<dbReference type="PIRSF" id="PIRSF015792">
    <property type="entry name" value="VAC_F16L"/>
    <property type="match status" value="1"/>
</dbReference>
<dbReference type="Pfam" id="PF04708">
    <property type="entry name" value="Pox_F16"/>
    <property type="match status" value="1"/>
</dbReference>
<organism evidence="6 7">
    <name type="scientific">Swinepox virus (strain Swine/Nebraska/17077-99/1999)</name>
    <name type="common">SWPV</name>
    <dbReference type="NCBI Taxonomy" id="300880"/>
    <lineage>
        <taxon>Viruses</taxon>
        <taxon>Varidnaviria</taxon>
        <taxon>Bamfordvirae</taxon>
        <taxon>Nucleocytoviricota</taxon>
        <taxon>Pokkesviricetes</taxon>
        <taxon>Chitovirales</taxon>
        <taxon>Poxviridae</taxon>
        <taxon>Chordopoxvirinae</taxon>
        <taxon>Suipoxvirus</taxon>
        <taxon>Suipoxvirus swinepox</taxon>
        <taxon>Swinepox virus</taxon>
    </lineage>
</organism>
<dbReference type="GeneID" id="932419"/>
<dbReference type="EMBL" id="AF410153">
    <property type="protein sequence ID" value="AAL69767.1"/>
    <property type="molecule type" value="Genomic_DNA"/>
</dbReference>
<evidence type="ECO:0000256" key="3">
    <source>
        <dbReference type="ARBA" id="ARBA00022562"/>
    </source>
</evidence>
<dbReference type="GO" id="GO:0044196">
    <property type="term" value="C:host cell nucleolus"/>
    <property type="evidence" value="ECO:0007669"/>
    <property type="project" value="UniProtKB-SubCell"/>
</dbReference>
<keyword evidence="7" id="KW-1185">Reference proteome</keyword>
<evidence type="ECO:0000313" key="7">
    <source>
        <dbReference type="Proteomes" id="UP000000871"/>
    </source>
</evidence>
<evidence type="ECO:0000256" key="2">
    <source>
        <dbReference type="ARBA" id="ARBA00022518"/>
    </source>
</evidence>
<evidence type="ECO:0000256" key="5">
    <source>
        <dbReference type="ARBA" id="ARBA00034820"/>
    </source>
</evidence>
<dbReference type="KEGG" id="vg:932419"/>
<comment type="similarity">
    <text evidence="4">Belongs to the orthopoxvirus OPG058 family.</text>
</comment>
<evidence type="ECO:0000313" key="6">
    <source>
        <dbReference type="EMBL" id="AAL69767.1"/>
    </source>
</evidence>